<reference evidence="2" key="1">
    <citation type="journal article" date="2013" name="Nature">
        <title>Draft genome of the wheat A-genome progenitor Triticum urartu.</title>
        <authorList>
            <person name="Ling H.Q."/>
            <person name="Zhao S."/>
            <person name="Liu D."/>
            <person name="Wang J."/>
            <person name="Sun H."/>
            <person name="Zhang C."/>
            <person name="Fan H."/>
            <person name="Li D."/>
            <person name="Dong L."/>
            <person name="Tao Y."/>
            <person name="Gao C."/>
            <person name="Wu H."/>
            <person name="Li Y."/>
            <person name="Cui Y."/>
            <person name="Guo X."/>
            <person name="Zheng S."/>
            <person name="Wang B."/>
            <person name="Yu K."/>
            <person name="Liang Q."/>
            <person name="Yang W."/>
            <person name="Lou X."/>
            <person name="Chen J."/>
            <person name="Feng M."/>
            <person name="Jian J."/>
            <person name="Zhang X."/>
            <person name="Luo G."/>
            <person name="Jiang Y."/>
            <person name="Liu J."/>
            <person name="Wang Z."/>
            <person name="Sha Y."/>
            <person name="Zhang B."/>
            <person name="Wu H."/>
            <person name="Tang D."/>
            <person name="Shen Q."/>
            <person name="Xue P."/>
            <person name="Zou S."/>
            <person name="Wang X."/>
            <person name="Liu X."/>
            <person name="Wang F."/>
            <person name="Yang Y."/>
            <person name="An X."/>
            <person name="Dong Z."/>
            <person name="Zhang K."/>
            <person name="Zhang X."/>
            <person name="Luo M.C."/>
            <person name="Dvorak J."/>
            <person name="Tong Y."/>
            <person name="Wang J."/>
            <person name="Yang H."/>
            <person name="Li Z."/>
            <person name="Wang D."/>
            <person name="Zhang A."/>
            <person name="Wang J."/>
        </authorList>
    </citation>
    <scope>NUCLEOTIDE SEQUENCE</scope>
    <source>
        <strain evidence="2">cv. G1812</strain>
    </source>
</reference>
<dbReference type="AlphaFoldDB" id="A0A8R7V0P1"/>
<protein>
    <submittedName>
        <fullName evidence="1">Uncharacterized protein</fullName>
    </submittedName>
</protein>
<sequence length="123" mass="13728">MALKLVDLNTFTSQHLLAKTCAFSAKEVEELMRSCVLRRNYSLANWIVVVGIKKAHDCIVVVGFRFYTFLDPNVYMRCRSKKNALSLGRFIHSILETITFSEVSLASTQGALAGEVLHWCGGA</sequence>
<proteinExistence type="predicted"/>
<evidence type="ECO:0000313" key="2">
    <source>
        <dbReference type="Proteomes" id="UP000015106"/>
    </source>
</evidence>
<dbReference type="Proteomes" id="UP000015106">
    <property type="component" value="Chromosome 7"/>
</dbReference>
<accession>A0A8R7V0P1</accession>
<evidence type="ECO:0000313" key="1">
    <source>
        <dbReference type="EnsemblPlants" id="TuG1812G0700002065.01.T05"/>
    </source>
</evidence>
<reference evidence="1" key="2">
    <citation type="submission" date="2018-03" db="EMBL/GenBank/DDBJ databases">
        <title>The Triticum urartu genome reveals the dynamic nature of wheat genome evolution.</title>
        <authorList>
            <person name="Ling H."/>
            <person name="Ma B."/>
            <person name="Shi X."/>
            <person name="Liu H."/>
            <person name="Dong L."/>
            <person name="Sun H."/>
            <person name="Cao Y."/>
            <person name="Gao Q."/>
            <person name="Zheng S."/>
            <person name="Li Y."/>
            <person name="Yu Y."/>
            <person name="Du H."/>
            <person name="Qi M."/>
            <person name="Li Y."/>
            <person name="Yu H."/>
            <person name="Cui Y."/>
            <person name="Wang N."/>
            <person name="Chen C."/>
            <person name="Wu H."/>
            <person name="Zhao Y."/>
            <person name="Zhang J."/>
            <person name="Li Y."/>
            <person name="Zhou W."/>
            <person name="Zhang B."/>
            <person name="Hu W."/>
            <person name="Eijk M."/>
            <person name="Tang J."/>
            <person name="Witsenboer H."/>
            <person name="Zhao S."/>
            <person name="Li Z."/>
            <person name="Zhang A."/>
            <person name="Wang D."/>
            <person name="Liang C."/>
        </authorList>
    </citation>
    <scope>NUCLEOTIDE SEQUENCE [LARGE SCALE GENOMIC DNA]</scope>
    <source>
        <strain evidence="1">cv. G1812</strain>
    </source>
</reference>
<dbReference type="Gramene" id="TuG1812G0700002065.01.T05">
    <property type="protein sequence ID" value="TuG1812G0700002065.01.T05"/>
    <property type="gene ID" value="TuG1812G0700002065.01"/>
</dbReference>
<keyword evidence="2" id="KW-1185">Reference proteome</keyword>
<dbReference type="EnsemblPlants" id="TuG1812G0700002065.01.T05">
    <property type="protein sequence ID" value="TuG1812G0700002065.01.T05"/>
    <property type="gene ID" value="TuG1812G0700002065.01"/>
</dbReference>
<organism evidence="1 2">
    <name type="scientific">Triticum urartu</name>
    <name type="common">Red wild einkorn</name>
    <name type="synonym">Crithodium urartu</name>
    <dbReference type="NCBI Taxonomy" id="4572"/>
    <lineage>
        <taxon>Eukaryota</taxon>
        <taxon>Viridiplantae</taxon>
        <taxon>Streptophyta</taxon>
        <taxon>Embryophyta</taxon>
        <taxon>Tracheophyta</taxon>
        <taxon>Spermatophyta</taxon>
        <taxon>Magnoliopsida</taxon>
        <taxon>Liliopsida</taxon>
        <taxon>Poales</taxon>
        <taxon>Poaceae</taxon>
        <taxon>BOP clade</taxon>
        <taxon>Pooideae</taxon>
        <taxon>Triticodae</taxon>
        <taxon>Triticeae</taxon>
        <taxon>Triticinae</taxon>
        <taxon>Triticum</taxon>
    </lineage>
</organism>
<reference evidence="1" key="3">
    <citation type="submission" date="2022-06" db="UniProtKB">
        <authorList>
            <consortium name="EnsemblPlants"/>
        </authorList>
    </citation>
    <scope>IDENTIFICATION</scope>
</reference>
<name>A0A8R7V0P1_TRIUA</name>